<reference evidence="3" key="1">
    <citation type="journal article" date="2021" name="Sci. Rep.">
        <title>Diploid genomic architecture of Nitzschia inconspicua, an elite biomass production diatom.</title>
        <authorList>
            <person name="Oliver A."/>
            <person name="Podell S."/>
            <person name="Pinowska A."/>
            <person name="Traller J.C."/>
            <person name="Smith S.R."/>
            <person name="McClure R."/>
            <person name="Beliaev A."/>
            <person name="Bohutskyi P."/>
            <person name="Hill E.A."/>
            <person name="Rabines A."/>
            <person name="Zheng H."/>
            <person name="Allen L.Z."/>
            <person name="Kuo A."/>
            <person name="Grigoriev I.V."/>
            <person name="Allen A.E."/>
            <person name="Hazlebeck D."/>
            <person name="Allen E.E."/>
        </authorList>
    </citation>
    <scope>NUCLEOTIDE SEQUENCE</scope>
    <source>
        <strain evidence="3">Hildebrandi</strain>
    </source>
</reference>
<accession>A0A9K3PSG8</accession>
<dbReference type="OrthoDB" id="124789at2759"/>
<evidence type="ECO:0000313" key="3">
    <source>
        <dbReference type="EMBL" id="KAG7357972.1"/>
    </source>
</evidence>
<dbReference type="Proteomes" id="UP000693970">
    <property type="component" value="Unassembled WGS sequence"/>
</dbReference>
<feature type="chain" id="PRO_5039933678" description="ZSWIM1/3 RNaseH-like domain-containing protein" evidence="1">
    <location>
        <begin position="20"/>
        <end position="325"/>
    </location>
</feature>
<feature type="signal peptide" evidence="1">
    <location>
        <begin position="1"/>
        <end position="19"/>
    </location>
</feature>
<reference evidence="3" key="2">
    <citation type="submission" date="2021-04" db="EMBL/GenBank/DDBJ databases">
        <authorList>
            <person name="Podell S."/>
        </authorList>
    </citation>
    <scope>NUCLEOTIDE SEQUENCE</scope>
    <source>
        <strain evidence="3">Hildebrandi</strain>
    </source>
</reference>
<keyword evidence="4" id="KW-1185">Reference proteome</keyword>
<dbReference type="EMBL" id="JAGRRH010000014">
    <property type="protein sequence ID" value="KAG7357972.1"/>
    <property type="molecule type" value="Genomic_DNA"/>
</dbReference>
<dbReference type="AlphaFoldDB" id="A0A9K3PSG8"/>
<feature type="domain" description="ZSWIM1/3 RNaseH-like" evidence="2">
    <location>
        <begin position="190"/>
        <end position="297"/>
    </location>
</feature>
<protein>
    <recommendedName>
        <fullName evidence="2">ZSWIM1/3 RNaseH-like domain-containing protein</fullName>
    </recommendedName>
</protein>
<name>A0A9K3PSG8_9STRA</name>
<organism evidence="3 4">
    <name type="scientific">Nitzschia inconspicua</name>
    <dbReference type="NCBI Taxonomy" id="303405"/>
    <lineage>
        <taxon>Eukaryota</taxon>
        <taxon>Sar</taxon>
        <taxon>Stramenopiles</taxon>
        <taxon>Ochrophyta</taxon>
        <taxon>Bacillariophyta</taxon>
        <taxon>Bacillariophyceae</taxon>
        <taxon>Bacillariophycidae</taxon>
        <taxon>Bacillariales</taxon>
        <taxon>Bacillariaceae</taxon>
        <taxon>Nitzschia</taxon>
    </lineage>
</organism>
<dbReference type="Pfam" id="PF21056">
    <property type="entry name" value="ZSWIM1-3_RNaseH-like"/>
    <property type="match status" value="1"/>
</dbReference>
<evidence type="ECO:0000313" key="4">
    <source>
        <dbReference type="Proteomes" id="UP000693970"/>
    </source>
</evidence>
<dbReference type="InterPro" id="IPR048324">
    <property type="entry name" value="ZSWIM1-3_RNaseH-like"/>
</dbReference>
<keyword evidence="1" id="KW-0732">Signal</keyword>
<proteinExistence type="predicted"/>
<evidence type="ECO:0000256" key="1">
    <source>
        <dbReference type="SAM" id="SignalP"/>
    </source>
</evidence>
<comment type="caution">
    <text evidence="3">The sequence shown here is derived from an EMBL/GenBank/DDBJ whole genome shotgun (WGS) entry which is preliminary data.</text>
</comment>
<evidence type="ECO:0000259" key="2">
    <source>
        <dbReference type="Pfam" id="PF21056"/>
    </source>
</evidence>
<sequence length="325" mass="36566">MRPPLPAPLLVLIHHLYIAIEICPPLPLLIGKSQHEGHLPRNAIDMATRKRIVPAAATDFQKMSANHNIGPGKTAAMVEEEFGLHLTCRQVAQMQQMAKLADDLNNTDELEQYKHLDSDTDRVLAYLKKKCATYCALYHGADSGQLIWTKRMDYVGNQGHVQCEVLADEEVFAGDLYEYASHRRKAVSARDDQHVLISLLWAMPIGKRCLQAFPELRFSDAFQKTNQENRPLITFGVKDAEGRVQVVIRAWAPNERTWMFWWLFQTQTAVPAMIGKATCERIRLVLTDGDSQELTQLDAAILSTFTKCVCVVVVGTLFTKDGSSM</sequence>
<gene>
    <name evidence="3" type="ORF">IV203_014559</name>
</gene>